<reference evidence="2" key="1">
    <citation type="submission" date="2018-01" db="EMBL/GenBank/DDBJ databases">
        <title>An insight into the sialome of Amazonian anophelines.</title>
        <authorList>
            <person name="Ribeiro J.M."/>
            <person name="Scarpassa V."/>
            <person name="Calvo E."/>
        </authorList>
    </citation>
    <scope>NUCLEOTIDE SEQUENCE</scope>
    <source>
        <tissue evidence="2">Salivary glands</tissue>
    </source>
</reference>
<protein>
    <submittedName>
        <fullName evidence="2">Putative secreted protein</fullName>
    </submittedName>
</protein>
<proteinExistence type="predicted"/>
<accession>A0A2M4C639</accession>
<organism evidence="2">
    <name type="scientific">Anopheles marajoara</name>
    <dbReference type="NCBI Taxonomy" id="58244"/>
    <lineage>
        <taxon>Eukaryota</taxon>
        <taxon>Metazoa</taxon>
        <taxon>Ecdysozoa</taxon>
        <taxon>Arthropoda</taxon>
        <taxon>Hexapoda</taxon>
        <taxon>Insecta</taxon>
        <taxon>Pterygota</taxon>
        <taxon>Neoptera</taxon>
        <taxon>Endopterygota</taxon>
        <taxon>Diptera</taxon>
        <taxon>Nematocera</taxon>
        <taxon>Culicoidea</taxon>
        <taxon>Culicidae</taxon>
        <taxon>Anophelinae</taxon>
        <taxon>Anopheles</taxon>
    </lineage>
</organism>
<dbReference type="AlphaFoldDB" id="A0A2M4C639"/>
<sequence length="238" mass="25919">MGKPRGFLWSLPLAGRLCQCESHRMNHSFRRVPACWSDALVSSQSTVRDRFHPSWGKTFCCCDPGRSYRSFACEHAADSPAPGSSNTGASGYRTERNRDRPYRTEASCRARVCYSCCRKCAAQAPRDPIDADCLYRMASHRSTDGPADGEPSDPGPSPAGRSDAPNPPTGHRSSRNRPNIPSRPDAHRCTGRTLRSYDRSSDSSADGHISGAFESPSGKRSTPCTCRTVDASPGSKFV</sequence>
<dbReference type="EMBL" id="GGFJ01011480">
    <property type="protein sequence ID" value="MBW60621.1"/>
    <property type="molecule type" value="Transcribed_RNA"/>
</dbReference>
<feature type="region of interest" description="Disordered" evidence="1">
    <location>
        <begin position="76"/>
        <end position="100"/>
    </location>
</feature>
<evidence type="ECO:0000256" key="1">
    <source>
        <dbReference type="SAM" id="MobiDB-lite"/>
    </source>
</evidence>
<evidence type="ECO:0000313" key="2">
    <source>
        <dbReference type="EMBL" id="MBW60621.1"/>
    </source>
</evidence>
<name>A0A2M4C639_9DIPT</name>
<feature type="region of interest" description="Disordered" evidence="1">
    <location>
        <begin position="141"/>
        <end position="238"/>
    </location>
</feature>